<dbReference type="AlphaFoldDB" id="A0A0R1Y3I2"/>
<dbReference type="EMBL" id="AZGA01000001">
    <property type="protein sequence ID" value="KRM36878.1"/>
    <property type="molecule type" value="Genomic_DNA"/>
</dbReference>
<proteinExistence type="predicted"/>
<sequence>MKAQTFDDYLFQGIQKLDFDGNIELNWDKEAHVFELNFTIQVENAQHTALEWETDGTTEPLKDTDVVNYDDGVLFYDQTRINGQDYADDYLTILPFDGKKGISKAILNAFLANLQDVLNDGESDLMDFLDKDNTEEIFVLKWNQPRFERYLAAQPEANNSLLPYPKY</sequence>
<dbReference type="InterPro" id="IPR021380">
    <property type="entry name" value="DUF3013"/>
</dbReference>
<gene>
    <name evidence="1" type="ORF">FC83_GL002284</name>
</gene>
<name>A0A0R1Y3I2_9LACO</name>
<evidence type="ECO:0000313" key="1">
    <source>
        <dbReference type="EMBL" id="KRM36878.1"/>
    </source>
</evidence>
<dbReference type="STRING" id="1423734.FC83_GL002284"/>
<organism evidence="1 2">
    <name type="scientific">Agrilactobacillus composti DSM 18527 = JCM 14202</name>
    <dbReference type="NCBI Taxonomy" id="1423734"/>
    <lineage>
        <taxon>Bacteria</taxon>
        <taxon>Bacillati</taxon>
        <taxon>Bacillota</taxon>
        <taxon>Bacilli</taxon>
        <taxon>Lactobacillales</taxon>
        <taxon>Lactobacillaceae</taxon>
        <taxon>Agrilactobacillus</taxon>
    </lineage>
</organism>
<dbReference type="Gene3D" id="3.40.50.11250">
    <property type="entry name" value="Protein of unknown function DUF3013"/>
    <property type="match status" value="1"/>
</dbReference>
<dbReference type="Proteomes" id="UP000051236">
    <property type="component" value="Unassembled WGS sequence"/>
</dbReference>
<comment type="caution">
    <text evidence="1">The sequence shown here is derived from an EMBL/GenBank/DDBJ whole genome shotgun (WGS) entry which is preliminary data.</text>
</comment>
<dbReference type="eggNOG" id="ENOG5032W75">
    <property type="taxonomic scope" value="Bacteria"/>
</dbReference>
<reference evidence="1 2" key="1">
    <citation type="journal article" date="2015" name="Genome Announc.">
        <title>Expanding the biotechnology potential of lactobacilli through comparative genomics of 213 strains and associated genera.</title>
        <authorList>
            <person name="Sun Z."/>
            <person name="Harris H.M."/>
            <person name="McCann A."/>
            <person name="Guo C."/>
            <person name="Argimon S."/>
            <person name="Zhang W."/>
            <person name="Yang X."/>
            <person name="Jeffery I.B."/>
            <person name="Cooney J.C."/>
            <person name="Kagawa T.F."/>
            <person name="Liu W."/>
            <person name="Song Y."/>
            <person name="Salvetti E."/>
            <person name="Wrobel A."/>
            <person name="Rasinkangas P."/>
            <person name="Parkhill J."/>
            <person name="Rea M.C."/>
            <person name="O'Sullivan O."/>
            <person name="Ritari J."/>
            <person name="Douillard F.P."/>
            <person name="Paul Ross R."/>
            <person name="Yang R."/>
            <person name="Briner A.E."/>
            <person name="Felis G.E."/>
            <person name="de Vos W.M."/>
            <person name="Barrangou R."/>
            <person name="Klaenhammer T.R."/>
            <person name="Caufield P.W."/>
            <person name="Cui Y."/>
            <person name="Zhang H."/>
            <person name="O'Toole P.W."/>
        </authorList>
    </citation>
    <scope>NUCLEOTIDE SEQUENCE [LARGE SCALE GENOMIC DNA]</scope>
    <source>
        <strain evidence="1 2">DSM 18527</strain>
    </source>
</reference>
<evidence type="ECO:0008006" key="3">
    <source>
        <dbReference type="Google" id="ProtNLM"/>
    </source>
</evidence>
<dbReference type="Pfam" id="PF11217">
    <property type="entry name" value="DUF3013"/>
    <property type="match status" value="1"/>
</dbReference>
<evidence type="ECO:0000313" key="2">
    <source>
        <dbReference type="Proteomes" id="UP000051236"/>
    </source>
</evidence>
<protein>
    <recommendedName>
        <fullName evidence="3">DUF3013 family protein</fullName>
    </recommendedName>
</protein>
<keyword evidence="2" id="KW-1185">Reference proteome</keyword>
<accession>A0A0R1Y3I2</accession>
<dbReference type="PATRIC" id="fig|1423734.3.peg.2308"/>
<dbReference type="RefSeq" id="WP_057002242.1">
    <property type="nucleotide sequence ID" value="NZ_AZGA01000001.1"/>
</dbReference>